<feature type="compositionally biased region" description="Basic and acidic residues" evidence="4">
    <location>
        <begin position="702"/>
        <end position="717"/>
    </location>
</feature>
<dbReference type="SUPFAM" id="SSF81383">
    <property type="entry name" value="F-box domain"/>
    <property type="match status" value="1"/>
</dbReference>
<feature type="compositionally biased region" description="Polar residues" evidence="4">
    <location>
        <begin position="318"/>
        <end position="328"/>
    </location>
</feature>
<dbReference type="InterPro" id="IPR002110">
    <property type="entry name" value="Ankyrin_rpt"/>
</dbReference>
<evidence type="ECO:0000256" key="1">
    <source>
        <dbReference type="ARBA" id="ARBA00022737"/>
    </source>
</evidence>
<dbReference type="SUPFAM" id="SSF48403">
    <property type="entry name" value="Ankyrin repeat"/>
    <property type="match status" value="1"/>
</dbReference>
<dbReference type="Pfam" id="PF12937">
    <property type="entry name" value="F-box-like"/>
    <property type="match status" value="1"/>
</dbReference>
<dbReference type="Gene3D" id="1.25.40.20">
    <property type="entry name" value="Ankyrin repeat-containing domain"/>
    <property type="match status" value="1"/>
</dbReference>
<dbReference type="InterPro" id="IPR036770">
    <property type="entry name" value="Ankyrin_rpt-contain_sf"/>
</dbReference>
<feature type="domain" description="F-box" evidence="5">
    <location>
        <begin position="24"/>
        <end position="72"/>
    </location>
</feature>
<dbReference type="InterPro" id="IPR001810">
    <property type="entry name" value="F-box_dom"/>
</dbReference>
<dbReference type="Pfam" id="PF12796">
    <property type="entry name" value="Ank_2"/>
    <property type="match status" value="1"/>
</dbReference>
<dbReference type="RefSeq" id="WP_058505488.1">
    <property type="nucleotide sequence ID" value="NZ_LNYO01000024.1"/>
</dbReference>
<dbReference type="PANTHER" id="PTHR24198">
    <property type="entry name" value="ANKYRIN REPEAT AND PROTEIN KINASE DOMAIN-CONTAINING PROTEIN"/>
    <property type="match status" value="1"/>
</dbReference>
<dbReference type="SMART" id="SM00248">
    <property type="entry name" value="ANK"/>
    <property type="match status" value="3"/>
</dbReference>
<proteinExistence type="predicted"/>
<feature type="compositionally biased region" description="Polar residues" evidence="4">
    <location>
        <begin position="1"/>
        <end position="25"/>
    </location>
</feature>
<dbReference type="Proteomes" id="UP000054725">
    <property type="component" value="Unassembled WGS sequence"/>
</dbReference>
<protein>
    <submittedName>
        <fullName evidence="6">Ankyrin repeats (3 copies)</fullName>
    </submittedName>
</protein>
<name>A0A0W0WKI5_9GAMM</name>
<feature type="region of interest" description="Disordered" evidence="4">
    <location>
        <begin position="1"/>
        <end position="27"/>
    </location>
</feature>
<dbReference type="PATRIC" id="fig|45070.6.peg.2629"/>
<feature type="repeat" description="ANK" evidence="3">
    <location>
        <begin position="395"/>
        <end position="427"/>
    </location>
</feature>
<evidence type="ECO:0000256" key="4">
    <source>
        <dbReference type="SAM" id="MobiDB-lite"/>
    </source>
</evidence>
<gene>
    <name evidence="6" type="ORF">Lnau_2492</name>
</gene>
<evidence type="ECO:0000256" key="3">
    <source>
        <dbReference type="PROSITE-ProRule" id="PRU00023"/>
    </source>
</evidence>
<dbReference type="InterPro" id="IPR036047">
    <property type="entry name" value="F-box-like_dom_sf"/>
</dbReference>
<accession>A0A0W0WKI5</accession>
<evidence type="ECO:0000313" key="7">
    <source>
        <dbReference type="Proteomes" id="UP000054725"/>
    </source>
</evidence>
<dbReference type="STRING" id="45070.Lnau_2492"/>
<evidence type="ECO:0000256" key="2">
    <source>
        <dbReference type="ARBA" id="ARBA00023043"/>
    </source>
</evidence>
<reference evidence="6 7" key="1">
    <citation type="submission" date="2015-11" db="EMBL/GenBank/DDBJ databases">
        <title>Genomic analysis of 38 Legionella species identifies large and diverse effector repertoires.</title>
        <authorList>
            <person name="Burstein D."/>
            <person name="Amaro F."/>
            <person name="Zusman T."/>
            <person name="Lifshitz Z."/>
            <person name="Cohen O."/>
            <person name="Gilbert J.A."/>
            <person name="Pupko T."/>
            <person name="Shuman H.A."/>
            <person name="Segal G."/>
        </authorList>
    </citation>
    <scope>NUCLEOTIDE SEQUENCE [LARGE SCALE GENOMIC DNA]</scope>
    <source>
        <strain evidence="6 7">ATCC 49506</strain>
    </source>
</reference>
<dbReference type="PROSITE" id="PS50181">
    <property type="entry name" value="FBOX"/>
    <property type="match status" value="1"/>
</dbReference>
<sequence>MKDKNFFTQKTIPSELQETSPSEPQENIELPPELWLHIFSFLDPKSLLSGVQLTSKLFYQLANDPWVSWKNLFQRFFPHELPEPLPPRFDWQTAFKTLFLGHYGTLSPQQQKSIFLIATGAIEEIRAAKISLQDLQADQFILIKTAAQFKQQAILDLFYAKVVDQILSYKDYLYWATLCNQPNVVDHLIKEQPSLINKVIFEEDITITLLAGLVGHLDLMKKLMIQPNNDLLAQGFSDLYHCIVRNGQLYMFNGFHSFIKEHEADTSSRLSARVKTAATGLPSTFSLGARYGSLAVVKAALNPLHQKCLQLREIESLPNSSTANTGQGETEPPQLAIEAEDKTKPTPSESYEEAKSTFDLTIRTMMIKASEHGQVNIVKYVLENHFFEIDQSLIRQQTLLYRAAEHNHLELVKFLLKNQADPESTLTMLLNKPFDSKNKAYCEILSLLVDAIEERKKLSSPKLIKAVIRSNRVDILERLFAINPKMITKTLHSLLSQQSNITDLRNLFDIHDQLLKLGPIDKNRVLSLIKEKKQKLLAKELHIEIELEKKANLRASSLSSEELTLAQLKIQIRATGIRRGIEYAAHHRTNNSEKSAHPLIRFPCSLFENLNAFKRLTASNPKKVLALKCQLREIYFQSYEEGLAKGNAKPAEVKSSKRKWEYPEKKHPSKKGHIETSQNREEKQEQNEKETEKQLSVKRKRSEQENKGTHETKRRLESPAGRFGLFANSNRDTGLNVEEQRPQTPSTVTRNDPAQYFAAQQSSSPDSETKYTDLSP</sequence>
<dbReference type="EMBL" id="LNYO01000024">
    <property type="protein sequence ID" value="KTD32844.1"/>
    <property type="molecule type" value="Genomic_DNA"/>
</dbReference>
<comment type="caution">
    <text evidence="6">The sequence shown here is derived from an EMBL/GenBank/DDBJ whole genome shotgun (WGS) entry which is preliminary data.</text>
</comment>
<feature type="region of interest" description="Disordered" evidence="4">
    <location>
        <begin position="318"/>
        <end position="355"/>
    </location>
</feature>
<dbReference type="OrthoDB" id="5657194at2"/>
<evidence type="ECO:0000313" key="6">
    <source>
        <dbReference type="EMBL" id="KTD32844.1"/>
    </source>
</evidence>
<feature type="compositionally biased region" description="Basic and acidic residues" evidence="4">
    <location>
        <begin position="651"/>
        <end position="695"/>
    </location>
</feature>
<dbReference type="Gene3D" id="1.20.1280.50">
    <property type="match status" value="1"/>
</dbReference>
<dbReference type="SMART" id="SM00256">
    <property type="entry name" value="FBOX"/>
    <property type="match status" value="1"/>
</dbReference>
<keyword evidence="1" id="KW-0677">Repeat</keyword>
<organism evidence="6 7">
    <name type="scientific">Legionella nautarum</name>
    <dbReference type="NCBI Taxonomy" id="45070"/>
    <lineage>
        <taxon>Bacteria</taxon>
        <taxon>Pseudomonadati</taxon>
        <taxon>Pseudomonadota</taxon>
        <taxon>Gammaproteobacteria</taxon>
        <taxon>Legionellales</taxon>
        <taxon>Legionellaceae</taxon>
        <taxon>Legionella</taxon>
    </lineage>
</organism>
<feature type="compositionally biased region" description="Polar residues" evidence="4">
    <location>
        <begin position="742"/>
        <end position="766"/>
    </location>
</feature>
<feature type="compositionally biased region" description="Basic and acidic residues" evidence="4">
    <location>
        <begin position="767"/>
        <end position="776"/>
    </location>
</feature>
<keyword evidence="7" id="KW-1185">Reference proteome</keyword>
<keyword evidence="2 3" id="KW-0040">ANK repeat</keyword>
<dbReference type="PROSITE" id="PS50088">
    <property type="entry name" value="ANK_REPEAT"/>
    <property type="match status" value="1"/>
</dbReference>
<evidence type="ECO:0000259" key="5">
    <source>
        <dbReference type="PROSITE" id="PS50181"/>
    </source>
</evidence>
<feature type="region of interest" description="Disordered" evidence="4">
    <location>
        <begin position="645"/>
        <end position="776"/>
    </location>
</feature>
<dbReference type="AlphaFoldDB" id="A0A0W0WKI5"/>
<dbReference type="PANTHER" id="PTHR24198:SF165">
    <property type="entry name" value="ANKYRIN REPEAT-CONTAINING PROTEIN-RELATED"/>
    <property type="match status" value="1"/>
</dbReference>